<dbReference type="EMBL" id="KL142368">
    <property type="protein sequence ID" value="KDR84084.1"/>
    <property type="molecule type" value="Genomic_DNA"/>
</dbReference>
<feature type="domain" description="GP-PDE" evidence="1">
    <location>
        <begin position="100"/>
        <end position="127"/>
    </location>
</feature>
<dbReference type="HOGENOM" id="CLU_1722491_0_0_1"/>
<evidence type="ECO:0000259" key="1">
    <source>
        <dbReference type="Pfam" id="PF03009"/>
    </source>
</evidence>
<dbReference type="OrthoDB" id="3028723at2759"/>
<dbReference type="Proteomes" id="UP000027222">
    <property type="component" value="Unassembled WGS sequence"/>
</dbReference>
<dbReference type="PANTHER" id="PTHR43805">
    <property type="entry name" value="GLYCEROPHOSPHORYL DIESTER PHOSPHODIESTERASE"/>
    <property type="match status" value="1"/>
</dbReference>
<name>A0A067TVX3_GALM3</name>
<accession>A0A067TVX3</accession>
<organism evidence="2 3">
    <name type="scientific">Galerina marginata (strain CBS 339.88)</name>
    <dbReference type="NCBI Taxonomy" id="685588"/>
    <lineage>
        <taxon>Eukaryota</taxon>
        <taxon>Fungi</taxon>
        <taxon>Dikarya</taxon>
        <taxon>Basidiomycota</taxon>
        <taxon>Agaricomycotina</taxon>
        <taxon>Agaricomycetes</taxon>
        <taxon>Agaricomycetidae</taxon>
        <taxon>Agaricales</taxon>
        <taxon>Agaricineae</taxon>
        <taxon>Strophariaceae</taxon>
        <taxon>Galerina</taxon>
    </lineage>
</organism>
<proteinExistence type="predicted"/>
<dbReference type="Pfam" id="PF03009">
    <property type="entry name" value="GDPD"/>
    <property type="match status" value="1"/>
</dbReference>
<dbReference type="GO" id="GO:0008081">
    <property type="term" value="F:phosphoric diester hydrolase activity"/>
    <property type="evidence" value="ECO:0007669"/>
    <property type="project" value="InterPro"/>
</dbReference>
<reference evidence="3" key="1">
    <citation type="journal article" date="2014" name="Proc. Natl. Acad. Sci. U.S.A.">
        <title>Extensive sampling of basidiomycete genomes demonstrates inadequacy of the white-rot/brown-rot paradigm for wood decay fungi.</title>
        <authorList>
            <person name="Riley R."/>
            <person name="Salamov A.A."/>
            <person name="Brown D.W."/>
            <person name="Nagy L.G."/>
            <person name="Floudas D."/>
            <person name="Held B.W."/>
            <person name="Levasseur A."/>
            <person name="Lombard V."/>
            <person name="Morin E."/>
            <person name="Otillar R."/>
            <person name="Lindquist E.A."/>
            <person name="Sun H."/>
            <person name="LaButti K.M."/>
            <person name="Schmutz J."/>
            <person name="Jabbour D."/>
            <person name="Luo H."/>
            <person name="Baker S.E."/>
            <person name="Pisabarro A.G."/>
            <person name="Walton J.D."/>
            <person name="Blanchette R.A."/>
            <person name="Henrissat B."/>
            <person name="Martin F."/>
            <person name="Cullen D."/>
            <person name="Hibbett D.S."/>
            <person name="Grigoriev I.V."/>
        </authorList>
    </citation>
    <scope>NUCLEOTIDE SEQUENCE [LARGE SCALE GENOMIC DNA]</scope>
    <source>
        <strain evidence="3">CBS 339.88</strain>
    </source>
</reference>
<dbReference type="Gene3D" id="3.20.20.190">
    <property type="entry name" value="Phosphatidylinositol (PI) phosphodiesterase"/>
    <property type="match status" value="1"/>
</dbReference>
<dbReference type="SUPFAM" id="SSF51695">
    <property type="entry name" value="PLC-like phosphodiesterases"/>
    <property type="match status" value="1"/>
</dbReference>
<dbReference type="GO" id="GO:0006629">
    <property type="term" value="P:lipid metabolic process"/>
    <property type="evidence" value="ECO:0007669"/>
    <property type="project" value="InterPro"/>
</dbReference>
<dbReference type="InterPro" id="IPR030395">
    <property type="entry name" value="GP_PDE_dom"/>
</dbReference>
<dbReference type="PANTHER" id="PTHR43805:SF1">
    <property type="entry name" value="GP-PDE DOMAIN-CONTAINING PROTEIN"/>
    <property type="match status" value="1"/>
</dbReference>
<evidence type="ECO:0000313" key="2">
    <source>
        <dbReference type="EMBL" id="KDR84084.1"/>
    </source>
</evidence>
<dbReference type="AlphaFoldDB" id="A0A067TVX3"/>
<protein>
    <recommendedName>
        <fullName evidence="1">GP-PDE domain-containing protein</fullName>
    </recommendedName>
</protein>
<dbReference type="InterPro" id="IPR017946">
    <property type="entry name" value="PLC-like_Pdiesterase_TIM-brl"/>
</dbReference>
<sequence length="152" mass="16778">MDITPGAREVLKFKLMSQGRSKKGRNDLREKAESGRVSFHHRAFFGGMLLPIRRGAGLRPCLLPFLSPARALTTTTTIPRPSFSVMSVTPSRTLPDCWGHRGASSRFPENTLASFEAAIRDGSEGIESGISCWRIDPSAPRNTPHRRPCFQG</sequence>
<dbReference type="STRING" id="685588.A0A067TVX3"/>
<evidence type="ECO:0000313" key="3">
    <source>
        <dbReference type="Proteomes" id="UP000027222"/>
    </source>
</evidence>
<gene>
    <name evidence="2" type="ORF">GALMADRAFT_696724</name>
</gene>
<keyword evidence="3" id="KW-1185">Reference proteome</keyword>